<reference evidence="1 2" key="1">
    <citation type="journal article" date="2006" name="Genome Biol.">
        <title>Genomic analysis reveals that Pseudomonas aeruginosa virulence is combinatorial.</title>
        <authorList>
            <person name="Lee D.G."/>
            <person name="Urbach J.M."/>
            <person name="Wu G."/>
            <person name="Liberati N.T."/>
            <person name="Feinbaum R.L."/>
            <person name="Miyata S."/>
            <person name="Diggins L.T."/>
            <person name="He J."/>
            <person name="Saucier M."/>
            <person name="Deziel E."/>
            <person name="Friedman L."/>
            <person name="Li L."/>
            <person name="Grills G."/>
            <person name="Montgomery K."/>
            <person name="Kucherlapati R."/>
            <person name="Rahme L.G."/>
            <person name="Ausubel F.M."/>
        </authorList>
    </citation>
    <scope>NUCLEOTIDE SEQUENCE [LARGE SCALE GENOMIC DNA]</scope>
    <source>
        <strain evidence="1 2">UCBPP-PA14</strain>
    </source>
</reference>
<dbReference type="AlphaFoldDB" id="A0A0H2ZFE5"/>
<proteinExistence type="predicted"/>
<accession>A0A0H2ZFE5</accession>
<gene>
    <name evidence="1" type="ordered locus">PA14_13880</name>
</gene>
<evidence type="ECO:0000313" key="1">
    <source>
        <dbReference type="EMBL" id="ABJ13139.1"/>
    </source>
</evidence>
<sequence length="31" mass="3486">MRDIRGAIFEGRLIALWGVIGSGKTVMLRRL</sequence>
<evidence type="ECO:0000313" key="2">
    <source>
        <dbReference type="Proteomes" id="UP000000653"/>
    </source>
</evidence>
<protein>
    <submittedName>
        <fullName evidence="1">Uncharacterized protein</fullName>
    </submittedName>
</protein>
<dbReference type="Proteomes" id="UP000000653">
    <property type="component" value="Chromosome"/>
</dbReference>
<dbReference type="KEGG" id="pau:PA14_13880"/>
<organism evidence="1 2">
    <name type="scientific">Pseudomonas aeruginosa (strain UCBPP-PA14)</name>
    <dbReference type="NCBI Taxonomy" id="208963"/>
    <lineage>
        <taxon>Bacteria</taxon>
        <taxon>Pseudomonadati</taxon>
        <taxon>Pseudomonadota</taxon>
        <taxon>Gammaproteobacteria</taxon>
        <taxon>Pseudomonadales</taxon>
        <taxon>Pseudomonadaceae</taxon>
        <taxon>Pseudomonas</taxon>
    </lineage>
</organism>
<name>A0A0H2ZFE5_PSEAB</name>
<dbReference type="EMBL" id="CP000438">
    <property type="protein sequence ID" value="ABJ13139.1"/>
    <property type="molecule type" value="Genomic_DNA"/>
</dbReference>
<dbReference type="HOGENOM" id="CLU_217270_0_0_6"/>